<dbReference type="Proteomes" id="UP001596405">
    <property type="component" value="Unassembled WGS sequence"/>
</dbReference>
<feature type="signal peptide" evidence="1">
    <location>
        <begin position="1"/>
        <end position="19"/>
    </location>
</feature>
<name>A0ABW2DLU6_9BACT</name>
<accession>A0ABW2DLU6</accession>
<dbReference type="PROSITE" id="PS51257">
    <property type="entry name" value="PROKAR_LIPOPROTEIN"/>
    <property type="match status" value="1"/>
</dbReference>
<comment type="caution">
    <text evidence="3">The sequence shown here is derived from an EMBL/GenBank/DDBJ whole genome shotgun (WGS) entry which is preliminary data.</text>
</comment>
<evidence type="ECO:0000259" key="2">
    <source>
        <dbReference type="Pfam" id="PF18942"/>
    </source>
</evidence>
<sequence>MKNKIFTLLSLLLSALAFTSCLEEDVNNAIGTPSPYISLEDIRAMYKGNDVALSTDQLMGAQQILGVVISDPAGQNVPGGNNNIVVQSHRRGQIRGISLNLEGGNTSAFKVGDSVVVNLTGSTLTQRNGVLQITGLSTDRVVKVSENAKVHLREVSLEQLVTRPELYEGTLVKLVAGNVTPTPTASTTFSGDKTLTDGGANTAILHTEPTAAFANRRVYASASYTGIPVIKRDGANGPEAQLWVRNITDVQDPSGPIYPGFPESFEGIPQTTKPSYNMVNGDRGIWDNTVEFSTGPWKLYQAIIGNTAGRDRFTGEQGVRMQQQLDYDTYVEMLFDVPNGASKVTMLYGSYYNDASSTWRLEFSQDQGSTWTQIGPTISDASKVEKTAVFLMDVTGPVRFRVLKLGLGRNSATVDNGRLGLDDFAIYQN</sequence>
<keyword evidence="1" id="KW-0732">Signal</keyword>
<feature type="domain" description="DUF5689" evidence="2">
    <location>
        <begin position="36"/>
        <end position="250"/>
    </location>
</feature>
<reference evidence="4" key="1">
    <citation type="journal article" date="2019" name="Int. J. Syst. Evol. Microbiol.">
        <title>The Global Catalogue of Microorganisms (GCM) 10K type strain sequencing project: providing services to taxonomists for standard genome sequencing and annotation.</title>
        <authorList>
            <consortium name="The Broad Institute Genomics Platform"/>
            <consortium name="The Broad Institute Genome Sequencing Center for Infectious Disease"/>
            <person name="Wu L."/>
            <person name="Ma J."/>
        </authorList>
    </citation>
    <scope>NUCLEOTIDE SEQUENCE [LARGE SCALE GENOMIC DNA]</scope>
    <source>
        <strain evidence="4">CGMCC 4.7393</strain>
    </source>
</reference>
<protein>
    <submittedName>
        <fullName evidence="3">DUF5689 domain-containing protein</fullName>
    </submittedName>
</protein>
<gene>
    <name evidence="3" type="ORF">ACFQHR_06595</name>
</gene>
<evidence type="ECO:0000313" key="4">
    <source>
        <dbReference type="Proteomes" id="UP001596405"/>
    </source>
</evidence>
<organism evidence="3 4">
    <name type="scientific">Rufibacter roseus</name>
    <dbReference type="NCBI Taxonomy" id="1567108"/>
    <lineage>
        <taxon>Bacteria</taxon>
        <taxon>Pseudomonadati</taxon>
        <taxon>Bacteroidota</taxon>
        <taxon>Cytophagia</taxon>
        <taxon>Cytophagales</taxon>
        <taxon>Hymenobacteraceae</taxon>
        <taxon>Rufibacter</taxon>
    </lineage>
</organism>
<dbReference type="InterPro" id="IPR043744">
    <property type="entry name" value="DUF5689"/>
</dbReference>
<keyword evidence="4" id="KW-1185">Reference proteome</keyword>
<feature type="chain" id="PRO_5046439635" evidence="1">
    <location>
        <begin position="20"/>
        <end position="429"/>
    </location>
</feature>
<proteinExistence type="predicted"/>
<dbReference type="RefSeq" id="WP_066615492.1">
    <property type="nucleotide sequence ID" value="NZ_JBHSYQ010000003.1"/>
</dbReference>
<evidence type="ECO:0000256" key="1">
    <source>
        <dbReference type="SAM" id="SignalP"/>
    </source>
</evidence>
<dbReference type="EMBL" id="JBHSYQ010000003">
    <property type="protein sequence ID" value="MFC6997286.1"/>
    <property type="molecule type" value="Genomic_DNA"/>
</dbReference>
<evidence type="ECO:0000313" key="3">
    <source>
        <dbReference type="EMBL" id="MFC6997286.1"/>
    </source>
</evidence>
<dbReference type="Pfam" id="PF18942">
    <property type="entry name" value="DUF5689"/>
    <property type="match status" value="1"/>
</dbReference>